<dbReference type="GO" id="GO:0016491">
    <property type="term" value="F:oxidoreductase activity"/>
    <property type="evidence" value="ECO:0007669"/>
    <property type="project" value="UniProtKB-KW"/>
</dbReference>
<dbReference type="Pfam" id="PF00106">
    <property type="entry name" value="adh_short"/>
    <property type="match status" value="1"/>
</dbReference>
<dbReference type="InterPro" id="IPR002347">
    <property type="entry name" value="SDR_fam"/>
</dbReference>
<evidence type="ECO:0000313" key="5">
    <source>
        <dbReference type="Proteomes" id="UP000241595"/>
    </source>
</evidence>
<dbReference type="InterPro" id="IPR051911">
    <property type="entry name" value="SDR_oxidoreductase"/>
</dbReference>
<reference evidence="4 5" key="1">
    <citation type="submission" date="2017-01" db="EMBL/GenBank/DDBJ databases">
        <authorList>
            <consortium name="Urmite Genomes"/>
        </authorList>
    </citation>
    <scope>NUCLEOTIDE SEQUENCE [LARGE SCALE GENOMIC DNA]</scope>
    <source>
        <strain evidence="4 5">AB308</strain>
    </source>
</reference>
<dbReference type="EMBL" id="FTRV01000015">
    <property type="protein sequence ID" value="SPM30570.1"/>
    <property type="molecule type" value="Genomic_DNA"/>
</dbReference>
<dbReference type="RefSeq" id="WP_077101612.1">
    <property type="nucleotide sequence ID" value="NZ_LT717701.1"/>
</dbReference>
<dbReference type="Gene3D" id="3.40.50.720">
    <property type="entry name" value="NAD(P)-binding Rossmann-like Domain"/>
    <property type="match status" value="1"/>
</dbReference>
<dbReference type="OrthoDB" id="9792003at2"/>
<dbReference type="SUPFAM" id="SSF51735">
    <property type="entry name" value="NAD(P)-binding Rossmann-fold domains"/>
    <property type="match status" value="1"/>
</dbReference>
<comment type="similarity">
    <text evidence="1 3">Belongs to the short-chain dehydrogenases/reductases (SDR) family.</text>
</comment>
<dbReference type="Proteomes" id="UP000241595">
    <property type="component" value="Unassembled WGS sequence"/>
</dbReference>
<dbReference type="NCBIfam" id="NF006114">
    <property type="entry name" value="PRK08263.1"/>
    <property type="match status" value="1"/>
</dbReference>
<dbReference type="AlphaFoldDB" id="A0A2U3NGF1"/>
<evidence type="ECO:0000256" key="2">
    <source>
        <dbReference type="ARBA" id="ARBA00023002"/>
    </source>
</evidence>
<evidence type="ECO:0000313" key="4">
    <source>
        <dbReference type="EMBL" id="SPM30570.1"/>
    </source>
</evidence>
<name>A0A2U3NGF1_9MYCO</name>
<dbReference type="PANTHER" id="PTHR43976">
    <property type="entry name" value="SHORT CHAIN DEHYDROGENASE"/>
    <property type="match status" value="1"/>
</dbReference>
<gene>
    <name evidence="4" type="ORF">MTAB308_4079</name>
</gene>
<dbReference type="InterPro" id="IPR036291">
    <property type="entry name" value="NAD(P)-bd_dom_sf"/>
</dbReference>
<dbReference type="PRINTS" id="PR00081">
    <property type="entry name" value="GDHRDH"/>
</dbReference>
<accession>A0A2U3NGF1</accession>
<protein>
    <submittedName>
        <fullName evidence="4">NADP-dependent 3-hydroxy acid dehydrogenase YdfG</fullName>
    </submittedName>
</protein>
<dbReference type="STRING" id="1841859.GCA_900157385_04080"/>
<proteinExistence type="inferred from homology"/>
<dbReference type="PROSITE" id="PS00061">
    <property type="entry name" value="ADH_SHORT"/>
    <property type="match status" value="1"/>
</dbReference>
<dbReference type="InterPro" id="IPR020904">
    <property type="entry name" value="Sc_DH/Rdtase_CS"/>
</dbReference>
<dbReference type="PANTHER" id="PTHR43976:SF16">
    <property type="entry name" value="SHORT-CHAIN DEHYDROGENASE_REDUCTASE FAMILY PROTEIN"/>
    <property type="match status" value="1"/>
</dbReference>
<dbReference type="PRINTS" id="PR00080">
    <property type="entry name" value="SDRFAMILY"/>
</dbReference>
<keyword evidence="5" id="KW-1185">Reference proteome</keyword>
<sequence>MAGKVWFITGVSRGFGRMWALAALERGDKVAATARDTTTLTDLRERFGDAMLPLELDVTDRDGDFSCVAAAFAHFGRLDVVVNNAGYGQLGFIEELSEGEVRDQMEANFFGAVWITQAALPFMRKQRSGHIIQISSVAGLFTLGDAGLYCASKFALEGFSDALASEIEPFGIHVTLVEPGLFATDFAGSSAKRPDQMPHYARGHQESAAALADILGEPNDPEPTAAALLKVVDAPRPPRRVIFDSKMVPVIKNFYQHRIAVWEEWKDVT</sequence>
<evidence type="ECO:0000256" key="3">
    <source>
        <dbReference type="RuleBase" id="RU000363"/>
    </source>
</evidence>
<dbReference type="CDD" id="cd05374">
    <property type="entry name" value="17beta-HSD-like_SDR_c"/>
    <property type="match status" value="1"/>
</dbReference>
<keyword evidence="2" id="KW-0560">Oxidoreductase</keyword>
<evidence type="ECO:0000256" key="1">
    <source>
        <dbReference type="ARBA" id="ARBA00006484"/>
    </source>
</evidence>
<organism evidence="4 5">
    <name type="scientific">Mycobacterium terramassiliense</name>
    <dbReference type="NCBI Taxonomy" id="1841859"/>
    <lineage>
        <taxon>Bacteria</taxon>
        <taxon>Bacillati</taxon>
        <taxon>Actinomycetota</taxon>
        <taxon>Actinomycetes</taxon>
        <taxon>Mycobacteriales</taxon>
        <taxon>Mycobacteriaceae</taxon>
        <taxon>Mycobacterium</taxon>
    </lineage>
</organism>